<evidence type="ECO:0000313" key="3">
    <source>
        <dbReference type="Proteomes" id="UP000298860"/>
    </source>
</evidence>
<proteinExistence type="predicted"/>
<organism evidence="2 3">
    <name type="scientific">Gandjariella thermophila</name>
    <dbReference type="NCBI Taxonomy" id="1931992"/>
    <lineage>
        <taxon>Bacteria</taxon>
        <taxon>Bacillati</taxon>
        <taxon>Actinomycetota</taxon>
        <taxon>Actinomycetes</taxon>
        <taxon>Pseudonocardiales</taxon>
        <taxon>Pseudonocardiaceae</taxon>
        <taxon>Gandjariella</taxon>
    </lineage>
</organism>
<sequence length="176" mass="19026">MVLADERDPCADAMVRALHGRDTVVHRVDTAWFRSPKAYRFPVGMTSAERGFANPEAKYGLGGILTSLPVLWINHPARLADAAYKPAQLALAARHGLTVSDTLISNDPASVRGFAGRGTTDDRDEGARLELDRRGRGAQTRLHAGGRCGRPRMTCAGSSRPRTCSSAGSTRRTRRA</sequence>
<reference evidence="3" key="1">
    <citation type="submission" date="2019-04" db="EMBL/GenBank/DDBJ databases">
        <title>Draft genome sequence of Pseudonocardiaceae bacterium SL3-2-4.</title>
        <authorList>
            <person name="Ningsih F."/>
            <person name="Yokota A."/>
            <person name="Sakai Y."/>
            <person name="Nanatani K."/>
            <person name="Yabe S."/>
            <person name="Oetari A."/>
            <person name="Sjamsuridzal W."/>
        </authorList>
    </citation>
    <scope>NUCLEOTIDE SEQUENCE [LARGE SCALE GENOMIC DNA]</scope>
    <source>
        <strain evidence="3">SL3-2-4</strain>
    </source>
</reference>
<dbReference type="AlphaFoldDB" id="A0A4D4J547"/>
<evidence type="ECO:0000256" key="1">
    <source>
        <dbReference type="SAM" id="MobiDB-lite"/>
    </source>
</evidence>
<feature type="region of interest" description="Disordered" evidence="1">
    <location>
        <begin position="134"/>
        <end position="176"/>
    </location>
</feature>
<evidence type="ECO:0000313" key="2">
    <source>
        <dbReference type="EMBL" id="GDY29858.1"/>
    </source>
</evidence>
<protein>
    <submittedName>
        <fullName evidence="2">Uncharacterized protein</fullName>
    </submittedName>
</protein>
<name>A0A4D4J547_9PSEU</name>
<keyword evidence="3" id="KW-1185">Reference proteome</keyword>
<comment type="caution">
    <text evidence="2">The sequence shown here is derived from an EMBL/GenBank/DDBJ whole genome shotgun (WGS) entry which is preliminary data.</text>
</comment>
<gene>
    <name evidence="2" type="ORF">GTS_14910</name>
</gene>
<dbReference type="EMBL" id="BJFL01000005">
    <property type="protein sequence ID" value="GDY29858.1"/>
    <property type="molecule type" value="Genomic_DNA"/>
</dbReference>
<dbReference type="Proteomes" id="UP000298860">
    <property type="component" value="Unassembled WGS sequence"/>
</dbReference>
<accession>A0A4D4J547</accession>